<evidence type="ECO:0000313" key="4">
    <source>
        <dbReference type="EMBL" id="MBK6266830.1"/>
    </source>
</evidence>
<dbReference type="EMBL" id="JAEQBW010000011">
    <property type="protein sequence ID" value="MBK6266830.1"/>
    <property type="molecule type" value="Genomic_DNA"/>
</dbReference>
<name>A0A935CAW5_9BACT</name>
<dbReference type="SMART" id="SM00448">
    <property type="entry name" value="REC"/>
    <property type="match status" value="1"/>
</dbReference>
<dbReference type="Gene3D" id="2.40.50.1020">
    <property type="entry name" value="LytTr DNA-binding domain"/>
    <property type="match status" value="1"/>
</dbReference>
<evidence type="ECO:0000256" key="1">
    <source>
        <dbReference type="PROSITE-ProRule" id="PRU00169"/>
    </source>
</evidence>
<dbReference type="AlphaFoldDB" id="A0A935CAW5"/>
<dbReference type="GO" id="GO:0000156">
    <property type="term" value="F:phosphorelay response regulator activity"/>
    <property type="evidence" value="ECO:0007669"/>
    <property type="project" value="InterPro"/>
</dbReference>
<accession>A0A935CAW5</accession>
<dbReference type="InterPro" id="IPR011006">
    <property type="entry name" value="CheY-like_superfamily"/>
</dbReference>
<keyword evidence="5" id="KW-1185">Reference proteome</keyword>
<gene>
    <name evidence="4" type="ORF">JKA74_17435</name>
</gene>
<dbReference type="PANTHER" id="PTHR37299">
    <property type="entry name" value="TRANSCRIPTIONAL REGULATOR-RELATED"/>
    <property type="match status" value="1"/>
</dbReference>
<dbReference type="PROSITE" id="PS50930">
    <property type="entry name" value="HTH_LYTTR"/>
    <property type="match status" value="1"/>
</dbReference>
<feature type="modified residue" description="4-aspartylphosphate" evidence="1">
    <location>
        <position position="55"/>
    </location>
</feature>
<dbReference type="InterPro" id="IPR046947">
    <property type="entry name" value="LytR-like"/>
</dbReference>
<feature type="domain" description="Response regulatory" evidence="2">
    <location>
        <begin position="2"/>
        <end position="115"/>
    </location>
</feature>
<dbReference type="PROSITE" id="PS50110">
    <property type="entry name" value="RESPONSE_REGULATORY"/>
    <property type="match status" value="1"/>
</dbReference>
<proteinExistence type="predicted"/>
<dbReference type="PANTHER" id="PTHR37299:SF1">
    <property type="entry name" value="STAGE 0 SPORULATION PROTEIN A HOMOLOG"/>
    <property type="match status" value="1"/>
</dbReference>
<organism evidence="4 5">
    <name type="scientific">Marivirga aurantiaca</name>
    <dbReference type="NCBI Taxonomy" id="2802615"/>
    <lineage>
        <taxon>Bacteria</taxon>
        <taxon>Pseudomonadati</taxon>
        <taxon>Bacteroidota</taxon>
        <taxon>Cytophagia</taxon>
        <taxon>Cytophagales</taxon>
        <taxon>Marivirgaceae</taxon>
        <taxon>Marivirga</taxon>
    </lineage>
</organism>
<protein>
    <submittedName>
        <fullName evidence="4">Response regulator transcription factor</fullName>
    </submittedName>
</protein>
<dbReference type="GO" id="GO:0003677">
    <property type="term" value="F:DNA binding"/>
    <property type="evidence" value="ECO:0007669"/>
    <property type="project" value="InterPro"/>
</dbReference>
<dbReference type="Pfam" id="PF00072">
    <property type="entry name" value="Response_reg"/>
    <property type="match status" value="1"/>
</dbReference>
<dbReference type="SMART" id="SM00850">
    <property type="entry name" value="LytTR"/>
    <property type="match status" value="1"/>
</dbReference>
<evidence type="ECO:0000259" key="2">
    <source>
        <dbReference type="PROSITE" id="PS50110"/>
    </source>
</evidence>
<reference evidence="4" key="1">
    <citation type="submission" date="2021-01" db="EMBL/GenBank/DDBJ databases">
        <title>Marivirga aurantiaca sp. nov., isolated from intertidal surface sediments.</title>
        <authorList>
            <person name="Zhang M."/>
        </authorList>
    </citation>
    <scope>NUCLEOTIDE SEQUENCE</scope>
    <source>
        <strain evidence="4">S37H4</strain>
    </source>
</reference>
<sequence>MNYVIIEDEFLAAQLLEKKIKEIRPKWRCIAKLESVVEATTFLNESMHFDLLFCDIHLSDGNSFEIFEQVNVIQPVIFTTAFDKYAIEAFKVHSIHYLLKPIKKNQLEEAIDKFESQNSTDLNLQHKRVDALLQDNREKGRSRFLVKKGQNMRIVPAEEIAYFYSSEGLTYLIHKSGEKLLINETLEQLEAVLNTSEFFRANRQYIIHISSIAEIEPYFKGKLFVHLIPKQQTDCVVSQAKATPFKEWVNV</sequence>
<dbReference type="SUPFAM" id="SSF52172">
    <property type="entry name" value="CheY-like"/>
    <property type="match status" value="1"/>
</dbReference>
<evidence type="ECO:0000259" key="3">
    <source>
        <dbReference type="PROSITE" id="PS50930"/>
    </source>
</evidence>
<dbReference type="Proteomes" id="UP000611723">
    <property type="component" value="Unassembled WGS sequence"/>
</dbReference>
<dbReference type="Gene3D" id="3.40.50.2300">
    <property type="match status" value="1"/>
</dbReference>
<keyword evidence="1" id="KW-0597">Phosphoprotein</keyword>
<evidence type="ECO:0000313" key="5">
    <source>
        <dbReference type="Proteomes" id="UP000611723"/>
    </source>
</evidence>
<dbReference type="RefSeq" id="WP_201432514.1">
    <property type="nucleotide sequence ID" value="NZ_JAEQBW010000011.1"/>
</dbReference>
<feature type="domain" description="HTH LytTR-type" evidence="3">
    <location>
        <begin position="144"/>
        <end position="251"/>
    </location>
</feature>
<dbReference type="InterPro" id="IPR001789">
    <property type="entry name" value="Sig_transdc_resp-reg_receiver"/>
</dbReference>
<dbReference type="Pfam" id="PF04397">
    <property type="entry name" value="LytTR"/>
    <property type="match status" value="1"/>
</dbReference>
<comment type="caution">
    <text evidence="4">The sequence shown here is derived from an EMBL/GenBank/DDBJ whole genome shotgun (WGS) entry which is preliminary data.</text>
</comment>
<dbReference type="InterPro" id="IPR007492">
    <property type="entry name" value="LytTR_DNA-bd_dom"/>
</dbReference>